<evidence type="ECO:0000313" key="2">
    <source>
        <dbReference type="Proteomes" id="UP001165367"/>
    </source>
</evidence>
<dbReference type="Proteomes" id="UP001165367">
    <property type="component" value="Unassembled WGS sequence"/>
</dbReference>
<dbReference type="RefSeq" id="WP_237875457.1">
    <property type="nucleotide sequence ID" value="NZ_JAKLTR010000016.1"/>
</dbReference>
<dbReference type="EMBL" id="JAKLTR010000016">
    <property type="protein sequence ID" value="MCG2616920.1"/>
    <property type="molecule type" value="Genomic_DNA"/>
</dbReference>
<proteinExistence type="predicted"/>
<name>A0ABS9KX74_9BACT</name>
<reference evidence="1" key="1">
    <citation type="submission" date="2022-01" db="EMBL/GenBank/DDBJ databases">
        <authorList>
            <person name="Jo J.-H."/>
            <person name="Im W.-T."/>
        </authorList>
    </citation>
    <scope>NUCLEOTIDE SEQUENCE</scope>
    <source>
        <strain evidence="1">NA20</strain>
    </source>
</reference>
<sequence>MQIHFTKVVHFTRLIKAGGRLREFNFRKLRQGEEEVFSVDTVDDRGNRIVFYMHKGTNAHWTINQQVLPVWITENESKLTEEIEDELQHFN</sequence>
<accession>A0ABS9KX74</accession>
<comment type="caution">
    <text evidence="1">The sequence shown here is derived from an EMBL/GenBank/DDBJ whole genome shotgun (WGS) entry which is preliminary data.</text>
</comment>
<protein>
    <submittedName>
        <fullName evidence="1">Uncharacterized protein</fullName>
    </submittedName>
</protein>
<gene>
    <name evidence="1" type="ORF">LZZ85_21665</name>
</gene>
<keyword evidence="2" id="KW-1185">Reference proteome</keyword>
<organism evidence="1 2">
    <name type="scientific">Terrimonas ginsenosidimutans</name>
    <dbReference type="NCBI Taxonomy" id="2908004"/>
    <lineage>
        <taxon>Bacteria</taxon>
        <taxon>Pseudomonadati</taxon>
        <taxon>Bacteroidota</taxon>
        <taxon>Chitinophagia</taxon>
        <taxon>Chitinophagales</taxon>
        <taxon>Chitinophagaceae</taxon>
        <taxon>Terrimonas</taxon>
    </lineage>
</organism>
<evidence type="ECO:0000313" key="1">
    <source>
        <dbReference type="EMBL" id="MCG2616920.1"/>
    </source>
</evidence>